<keyword evidence="7" id="KW-1185">Reference proteome</keyword>
<dbReference type="InterPro" id="IPR014756">
    <property type="entry name" value="Ig_E-set"/>
</dbReference>
<evidence type="ECO:0000256" key="1">
    <source>
        <dbReference type="ARBA" id="ARBA00008102"/>
    </source>
</evidence>
<organism evidence="6 7">
    <name type="scientific">Ranatra chinensis</name>
    <dbReference type="NCBI Taxonomy" id="642074"/>
    <lineage>
        <taxon>Eukaryota</taxon>
        <taxon>Metazoa</taxon>
        <taxon>Ecdysozoa</taxon>
        <taxon>Arthropoda</taxon>
        <taxon>Hexapoda</taxon>
        <taxon>Insecta</taxon>
        <taxon>Pterygota</taxon>
        <taxon>Neoptera</taxon>
        <taxon>Paraneoptera</taxon>
        <taxon>Hemiptera</taxon>
        <taxon>Heteroptera</taxon>
        <taxon>Panheteroptera</taxon>
        <taxon>Nepomorpha</taxon>
        <taxon>Nepidae</taxon>
        <taxon>Ranatrinae</taxon>
        <taxon>Ranatra</taxon>
    </lineage>
</organism>
<proteinExistence type="inferred from homology"/>
<name>A0ABD0XT46_9HEMI</name>
<dbReference type="PANTHER" id="PTHR12951">
    <property type="entry name" value="RETINAL PROTEIN 4"/>
    <property type="match status" value="1"/>
</dbReference>
<keyword evidence="2" id="KW-0813">Transport</keyword>
<evidence type="ECO:0000256" key="2">
    <source>
        <dbReference type="ARBA" id="ARBA00022448"/>
    </source>
</evidence>
<keyword evidence="4" id="KW-0446">Lipid-binding</keyword>
<dbReference type="GO" id="GO:0015031">
    <property type="term" value="P:protein transport"/>
    <property type="evidence" value="ECO:0007669"/>
    <property type="project" value="UniProtKB-KW"/>
</dbReference>
<dbReference type="GO" id="GO:0008289">
    <property type="term" value="F:lipid binding"/>
    <property type="evidence" value="ECO:0007669"/>
    <property type="project" value="UniProtKB-KW"/>
</dbReference>
<dbReference type="InterPro" id="IPR051519">
    <property type="entry name" value="PDE6D_unc-119_myristoyl-bd"/>
</dbReference>
<accession>A0ABD0XT46</accession>
<sequence>MTVIVDEEELLAKEYIRAEDVHQLSHPTRGFLCPRPRHDAAVRWSRYTVDHPQTGRVMLDTGERLFTSPYQSDPESWRQFKYVVPSHFLRLRSLKAAMYFTIGDAFVDDLRLIERVFYRRQLLMAFDFSFGSCRPFTTKRCALDYTIPLLTDELIEEMKASPFQTVCEGFFFCDDVLFMHAKSSFKFI</sequence>
<evidence type="ECO:0000256" key="3">
    <source>
        <dbReference type="ARBA" id="ARBA00022927"/>
    </source>
</evidence>
<gene>
    <name evidence="6" type="ORF">AAG570_008380</name>
</gene>
<reference evidence="6 7" key="1">
    <citation type="submission" date="2024-07" db="EMBL/GenBank/DDBJ databases">
        <title>Chromosome-level genome assembly of the water stick insect Ranatra chinensis (Heteroptera: Nepidae).</title>
        <authorList>
            <person name="Liu X."/>
        </authorList>
    </citation>
    <scope>NUCLEOTIDE SEQUENCE [LARGE SCALE GENOMIC DNA]</scope>
    <source>
        <strain evidence="6">Cailab_2021Rc</strain>
        <tissue evidence="6">Muscle</tissue>
    </source>
</reference>
<evidence type="ECO:0000256" key="4">
    <source>
        <dbReference type="ARBA" id="ARBA00023121"/>
    </source>
</evidence>
<dbReference type="SUPFAM" id="SSF81296">
    <property type="entry name" value="E set domains"/>
    <property type="match status" value="1"/>
</dbReference>
<dbReference type="InterPro" id="IPR008015">
    <property type="entry name" value="PDED_dom"/>
</dbReference>
<dbReference type="PANTHER" id="PTHR12951:SF1">
    <property type="entry name" value="PROTEIN UNC-119 HOMOLOG"/>
    <property type="match status" value="1"/>
</dbReference>
<dbReference type="EMBL" id="JBFDAA010000023">
    <property type="protein sequence ID" value="KAL1110303.1"/>
    <property type="molecule type" value="Genomic_DNA"/>
</dbReference>
<dbReference type="Pfam" id="PF05351">
    <property type="entry name" value="GMP_PDE_delta"/>
    <property type="match status" value="1"/>
</dbReference>
<dbReference type="Gene3D" id="2.70.50.40">
    <property type="entry name" value="GMP phosphodiesterase, delta subunit"/>
    <property type="match status" value="1"/>
</dbReference>
<dbReference type="AlphaFoldDB" id="A0ABD0XT46"/>
<dbReference type="InterPro" id="IPR037036">
    <property type="entry name" value="PDED_dom_sf"/>
</dbReference>
<evidence type="ECO:0000313" key="6">
    <source>
        <dbReference type="EMBL" id="KAL1110303.1"/>
    </source>
</evidence>
<feature type="domain" description="GMP phosphodiesterase delta subunit" evidence="5">
    <location>
        <begin position="53"/>
        <end position="186"/>
    </location>
</feature>
<evidence type="ECO:0000313" key="7">
    <source>
        <dbReference type="Proteomes" id="UP001558652"/>
    </source>
</evidence>
<comment type="similarity">
    <text evidence="1">Belongs to the PDE6D/unc-119 family.</text>
</comment>
<keyword evidence="3" id="KW-0653">Protein transport</keyword>
<evidence type="ECO:0000259" key="5">
    <source>
        <dbReference type="Pfam" id="PF05351"/>
    </source>
</evidence>
<protein>
    <recommendedName>
        <fullName evidence="5">GMP phosphodiesterase delta subunit domain-containing protein</fullName>
    </recommendedName>
</protein>
<comment type="caution">
    <text evidence="6">The sequence shown here is derived from an EMBL/GenBank/DDBJ whole genome shotgun (WGS) entry which is preliminary data.</text>
</comment>
<dbReference type="Proteomes" id="UP001558652">
    <property type="component" value="Unassembled WGS sequence"/>
</dbReference>